<dbReference type="NCBIfam" id="NF000672">
    <property type="entry name" value="PRK00033.1-5"/>
    <property type="match status" value="1"/>
</dbReference>
<dbReference type="GO" id="GO:0006508">
    <property type="term" value="P:proteolysis"/>
    <property type="evidence" value="ECO:0007669"/>
    <property type="project" value="UniProtKB-KW"/>
</dbReference>
<dbReference type="Gene3D" id="3.30.1390.10">
    <property type="match status" value="1"/>
</dbReference>
<dbReference type="GO" id="GO:0030163">
    <property type="term" value="P:protein catabolic process"/>
    <property type="evidence" value="ECO:0007669"/>
    <property type="project" value="InterPro"/>
</dbReference>
<dbReference type="InterPro" id="IPR003769">
    <property type="entry name" value="ClpS_core"/>
</dbReference>
<dbReference type="PANTHER" id="PTHR33473:SF19">
    <property type="entry name" value="ATP-DEPENDENT CLP PROTEASE ADAPTER PROTEIN CLPS"/>
    <property type="match status" value="1"/>
</dbReference>
<dbReference type="Pfam" id="PF02617">
    <property type="entry name" value="ClpS"/>
    <property type="match status" value="1"/>
</dbReference>
<dbReference type="SUPFAM" id="SSF54736">
    <property type="entry name" value="ClpS-like"/>
    <property type="match status" value="1"/>
</dbReference>
<dbReference type="HAMAP" id="MF_00302">
    <property type="entry name" value="ClpS"/>
    <property type="match status" value="1"/>
</dbReference>
<accession>A0A1W1EH82</accession>
<dbReference type="EMBL" id="FRYL01000001">
    <property type="protein sequence ID" value="SHO80182.1"/>
    <property type="molecule type" value="Genomic_DNA"/>
</dbReference>
<name>A0A1W1EH82_9ZZZZ</name>
<sequence length="98" mass="11504">MPKINEEVEFELDLDKPSMYKVILHNDDYTTMEFVVMILTNIFHKSTEESEKIMWNIHEKGKGVCGVYTYEIAQTKVEQVLELAKDNEFPLLATMEEE</sequence>
<feature type="domain" description="Adaptor protein ClpS core" evidence="1">
    <location>
        <begin position="16"/>
        <end position="94"/>
    </location>
</feature>
<proteinExistence type="inferred from homology"/>
<dbReference type="FunFam" id="3.30.1390.10:FF:000002">
    <property type="entry name" value="ATP-dependent Clp protease adapter protein ClpS"/>
    <property type="match status" value="1"/>
</dbReference>
<evidence type="ECO:0000313" key="2">
    <source>
        <dbReference type="EMBL" id="SHO80182.1"/>
    </source>
</evidence>
<reference evidence="2" key="1">
    <citation type="submission" date="2016-10" db="EMBL/GenBank/DDBJ databases">
        <authorList>
            <person name="de Groot N.N."/>
        </authorList>
    </citation>
    <scope>NUCLEOTIDE SEQUENCE</scope>
</reference>
<dbReference type="AlphaFoldDB" id="A0A1W1EH82"/>
<dbReference type="InterPro" id="IPR022935">
    <property type="entry name" value="ClpS"/>
</dbReference>
<dbReference type="PANTHER" id="PTHR33473">
    <property type="entry name" value="ATP-DEPENDENT CLP PROTEASE ADAPTER PROTEIN CLPS1, CHLOROPLASTIC"/>
    <property type="match status" value="1"/>
</dbReference>
<dbReference type="GO" id="GO:0008233">
    <property type="term" value="F:peptidase activity"/>
    <property type="evidence" value="ECO:0007669"/>
    <property type="project" value="UniProtKB-KW"/>
</dbReference>
<gene>
    <name evidence="2" type="ORF">MNB_SV-15-1435</name>
</gene>
<keyword evidence="2" id="KW-0645">Protease</keyword>
<organism evidence="2">
    <name type="scientific">hydrothermal vent metagenome</name>
    <dbReference type="NCBI Taxonomy" id="652676"/>
    <lineage>
        <taxon>unclassified sequences</taxon>
        <taxon>metagenomes</taxon>
        <taxon>ecological metagenomes</taxon>
    </lineage>
</organism>
<protein>
    <submittedName>
        <fullName evidence="2">ATP-dependent Clp protease adaptor protein ClpS</fullName>
    </submittedName>
</protein>
<evidence type="ECO:0000259" key="1">
    <source>
        <dbReference type="Pfam" id="PF02617"/>
    </source>
</evidence>
<keyword evidence="2" id="KW-0378">Hydrolase</keyword>
<dbReference type="InterPro" id="IPR014719">
    <property type="entry name" value="Ribosomal_bL12_C/ClpS-like"/>
</dbReference>